<dbReference type="PANTHER" id="PTHR35704:SF1">
    <property type="entry name" value="OS02G0254600 PROTEIN"/>
    <property type="match status" value="1"/>
</dbReference>
<proteinExistence type="predicted"/>
<dbReference type="AlphaFoldDB" id="A0A7J6W4R0"/>
<organism evidence="1 2">
    <name type="scientific">Thalictrum thalictroides</name>
    <name type="common">Rue-anemone</name>
    <name type="synonym">Anemone thalictroides</name>
    <dbReference type="NCBI Taxonomy" id="46969"/>
    <lineage>
        <taxon>Eukaryota</taxon>
        <taxon>Viridiplantae</taxon>
        <taxon>Streptophyta</taxon>
        <taxon>Embryophyta</taxon>
        <taxon>Tracheophyta</taxon>
        <taxon>Spermatophyta</taxon>
        <taxon>Magnoliopsida</taxon>
        <taxon>Ranunculales</taxon>
        <taxon>Ranunculaceae</taxon>
        <taxon>Thalictroideae</taxon>
        <taxon>Thalictrum</taxon>
    </lineage>
</organism>
<accession>A0A7J6W4R0</accession>
<dbReference type="Proteomes" id="UP000554482">
    <property type="component" value="Unassembled WGS sequence"/>
</dbReference>
<gene>
    <name evidence="1" type="ORF">FRX31_018925</name>
</gene>
<comment type="caution">
    <text evidence="1">The sequence shown here is derived from an EMBL/GenBank/DDBJ whole genome shotgun (WGS) entry which is preliminary data.</text>
</comment>
<keyword evidence="2" id="KW-1185">Reference proteome</keyword>
<evidence type="ECO:0000313" key="2">
    <source>
        <dbReference type="Proteomes" id="UP000554482"/>
    </source>
</evidence>
<dbReference type="OrthoDB" id="690994at2759"/>
<protein>
    <submittedName>
        <fullName evidence="1">Uncharacterized protein</fullName>
    </submittedName>
</protein>
<name>A0A7J6W4R0_THATH</name>
<sequence>MENGLGKGGVRLKIVLRKDELEMLMYQLNDRRGKTLEDLLREIEKGRGKVVEQVKSTWKPSLESIMESPEVYEMDRSSSS</sequence>
<dbReference type="PANTHER" id="PTHR35704">
    <property type="entry name" value="OS02G0254600 PROTEIN"/>
    <property type="match status" value="1"/>
</dbReference>
<evidence type="ECO:0000313" key="1">
    <source>
        <dbReference type="EMBL" id="KAF5191490.1"/>
    </source>
</evidence>
<reference evidence="1 2" key="1">
    <citation type="submission" date="2020-06" db="EMBL/GenBank/DDBJ databases">
        <title>Transcriptomic and genomic resources for Thalictrum thalictroides and T. hernandezii: Facilitating candidate gene discovery in an emerging model plant lineage.</title>
        <authorList>
            <person name="Arias T."/>
            <person name="Riano-Pachon D.M."/>
            <person name="Di Stilio V.S."/>
        </authorList>
    </citation>
    <scope>NUCLEOTIDE SEQUENCE [LARGE SCALE GENOMIC DNA]</scope>
    <source>
        <strain evidence="2">cv. WT478/WT964</strain>
        <tissue evidence="1">Leaves</tissue>
    </source>
</reference>
<dbReference type="EMBL" id="JABWDY010022749">
    <property type="protein sequence ID" value="KAF5191490.1"/>
    <property type="molecule type" value="Genomic_DNA"/>
</dbReference>